<dbReference type="Pfam" id="PF24553">
    <property type="entry name" value="Rv0428c_C"/>
    <property type="match status" value="1"/>
</dbReference>
<keyword evidence="5" id="KW-1185">Reference proteome</keyword>
<evidence type="ECO:0000259" key="3">
    <source>
        <dbReference type="PROSITE" id="PS51186"/>
    </source>
</evidence>
<dbReference type="PROSITE" id="PS51186">
    <property type="entry name" value="GNAT"/>
    <property type="match status" value="1"/>
</dbReference>
<dbReference type="AlphaFoldDB" id="A0A7D3VS94"/>
<dbReference type="InterPro" id="IPR016181">
    <property type="entry name" value="Acyl_CoA_acyltransferase"/>
</dbReference>
<dbReference type="RefSeq" id="WP_246342829.1">
    <property type="nucleotide sequence ID" value="NZ_CP053892.1"/>
</dbReference>
<evidence type="ECO:0000313" key="5">
    <source>
        <dbReference type="Proteomes" id="UP000501240"/>
    </source>
</evidence>
<evidence type="ECO:0000256" key="1">
    <source>
        <dbReference type="ARBA" id="ARBA00022679"/>
    </source>
</evidence>
<keyword evidence="2" id="KW-0012">Acyltransferase</keyword>
<dbReference type="InterPro" id="IPR000182">
    <property type="entry name" value="GNAT_dom"/>
</dbReference>
<reference evidence="4 5" key="1">
    <citation type="submission" date="2020-05" db="EMBL/GenBank/DDBJ databases">
        <title>Actinomadura verrucosospora NRRL-B18236 (PFL_A860) Genome sequencing and assembly.</title>
        <authorList>
            <person name="Samborskyy M."/>
        </authorList>
    </citation>
    <scope>NUCLEOTIDE SEQUENCE [LARGE SCALE GENOMIC DNA]</scope>
    <source>
        <strain evidence="4 5">NRRL:B18236</strain>
    </source>
</reference>
<organism evidence="4 5">
    <name type="scientific">Actinomadura verrucosospora</name>
    <dbReference type="NCBI Taxonomy" id="46165"/>
    <lineage>
        <taxon>Bacteria</taxon>
        <taxon>Bacillati</taxon>
        <taxon>Actinomycetota</taxon>
        <taxon>Actinomycetes</taxon>
        <taxon>Streptosporangiales</taxon>
        <taxon>Thermomonosporaceae</taxon>
        <taxon>Actinomadura</taxon>
    </lineage>
</organism>
<gene>
    <name evidence="4" type="ORF">ACTIVE_2831</name>
</gene>
<proteinExistence type="predicted"/>
<evidence type="ECO:0000313" key="4">
    <source>
        <dbReference type="EMBL" id="QKG21193.1"/>
    </source>
</evidence>
<accession>A0A7D3VS94</accession>
<keyword evidence="1 4" id="KW-0808">Transferase</keyword>
<sequence>MTRFHDDPVVAMSRCPAIPGPRDLDGLVAAAWPARSVQDIGGWLLRQAGGVTKRANSVLPQSAPQDLDAALARAERFYADLGLPTVFSLSDRAQPEGLDGVLEARGYELVDPTLGMVADITGHYERDGVVVADEPSPEWLDVWWSVDGRYDHQLPMATEILTGVPAGYASLDGVAVGRGVPQGEWLGIYAMAVAPEARRRGLGRRVLRALLGWGREQGCERAYLVVVERNAPARAMYAAEGFTESGGYHYRVKTVTAG</sequence>
<dbReference type="SUPFAM" id="SSF55729">
    <property type="entry name" value="Acyl-CoA N-acyltransferases (Nat)"/>
    <property type="match status" value="1"/>
</dbReference>
<dbReference type="GO" id="GO:0016747">
    <property type="term" value="F:acyltransferase activity, transferring groups other than amino-acyl groups"/>
    <property type="evidence" value="ECO:0007669"/>
    <property type="project" value="InterPro"/>
</dbReference>
<dbReference type="EMBL" id="CP053892">
    <property type="protein sequence ID" value="QKG21193.1"/>
    <property type="molecule type" value="Genomic_DNA"/>
</dbReference>
<dbReference type="PANTHER" id="PTHR43420:SF44">
    <property type="entry name" value="ACETYLTRANSFERASE YPEA"/>
    <property type="match status" value="1"/>
</dbReference>
<feature type="domain" description="N-acetyltransferase" evidence="3">
    <location>
        <begin position="130"/>
        <end position="258"/>
    </location>
</feature>
<dbReference type="InterPro" id="IPR050680">
    <property type="entry name" value="YpeA/RimI_acetyltransf"/>
</dbReference>
<dbReference type="Proteomes" id="UP000501240">
    <property type="component" value="Chromosome"/>
</dbReference>
<dbReference type="InterPro" id="IPR056935">
    <property type="entry name" value="Rv0428c-like_C"/>
</dbReference>
<name>A0A7D3VS94_ACTVE</name>
<protein>
    <submittedName>
        <fullName evidence="4">N-acetyltransferase GCN5</fullName>
    </submittedName>
</protein>
<dbReference type="Gene3D" id="3.40.630.30">
    <property type="match status" value="1"/>
</dbReference>
<evidence type="ECO:0000256" key="2">
    <source>
        <dbReference type="ARBA" id="ARBA00023315"/>
    </source>
</evidence>
<dbReference type="PANTHER" id="PTHR43420">
    <property type="entry name" value="ACETYLTRANSFERASE"/>
    <property type="match status" value="1"/>
</dbReference>